<dbReference type="InterPro" id="IPR011836">
    <property type="entry name" value="YhdP"/>
</dbReference>
<organism evidence="2 3">
    <name type="scientific">Marinobacterium lutimaris</name>
    <dbReference type="NCBI Taxonomy" id="568106"/>
    <lineage>
        <taxon>Bacteria</taxon>
        <taxon>Pseudomonadati</taxon>
        <taxon>Pseudomonadota</taxon>
        <taxon>Gammaproteobacteria</taxon>
        <taxon>Oceanospirillales</taxon>
        <taxon>Oceanospirillaceae</taxon>
        <taxon>Marinobacterium</taxon>
    </lineage>
</organism>
<reference evidence="2 3" key="1">
    <citation type="submission" date="2016-10" db="EMBL/GenBank/DDBJ databases">
        <authorList>
            <person name="de Groot N.N."/>
        </authorList>
    </citation>
    <scope>NUCLEOTIDE SEQUENCE [LARGE SCALE GENOMIC DNA]</scope>
    <source>
        <strain evidence="2 3">DSM 22012</strain>
    </source>
</reference>
<feature type="domain" description="YhdP central" evidence="1">
    <location>
        <begin position="2"/>
        <end position="1289"/>
    </location>
</feature>
<evidence type="ECO:0000259" key="1">
    <source>
        <dbReference type="Pfam" id="PF13116"/>
    </source>
</evidence>
<accession>A0A1H6B0D6</accession>
<dbReference type="Proteomes" id="UP000236745">
    <property type="component" value="Unassembled WGS sequence"/>
</dbReference>
<dbReference type="PANTHER" id="PTHR38690">
    <property type="entry name" value="PROTEASE-RELATED"/>
    <property type="match status" value="1"/>
</dbReference>
<evidence type="ECO:0000313" key="3">
    <source>
        <dbReference type="Proteomes" id="UP000236745"/>
    </source>
</evidence>
<keyword evidence="3" id="KW-1185">Reference proteome</keyword>
<dbReference type="RefSeq" id="WP_104003407.1">
    <property type="nucleotide sequence ID" value="NZ_FNVQ01000002.1"/>
</dbReference>
<dbReference type="NCBIfam" id="TIGR02099">
    <property type="entry name" value="YhdP family protein"/>
    <property type="match status" value="1"/>
</dbReference>
<gene>
    <name evidence="2" type="ORF">SAMN05444390_102310</name>
</gene>
<dbReference type="InterPro" id="IPR025263">
    <property type="entry name" value="YhdP_central"/>
</dbReference>
<name>A0A1H6B0D6_9GAMM</name>
<dbReference type="EMBL" id="FNVQ01000002">
    <property type="protein sequence ID" value="SEG54040.1"/>
    <property type="molecule type" value="Genomic_DNA"/>
</dbReference>
<dbReference type="OrthoDB" id="9762238at2"/>
<evidence type="ECO:0000313" key="2">
    <source>
        <dbReference type="EMBL" id="SEG54040.1"/>
    </source>
</evidence>
<sequence>MIKASVKHLLWWSLMAAMLLGLLLIGLRLALPQLGSYREEIAEYLGSRLGVDLNIASLDARWDGYFPSATVHQLRVSSAGASGPEARLEISRIDVKLDPWRSLLGWQPVFKQLDLVAPHGFWRQHDGQWLHRPGAGDSSGAGNSSGMTEEGWSRLLNLLLSQPQVGIRGADLLLQPEQGEPRRLTGIDGLLENVNDEHQLSGSLRIAALGEDTRLEFAVQFQGTPTDPLLGDYPFYLKLDSLGPELLTLTDFDLPLSRLRAGTEFWGHWSLGRLAELQGRLAVGDLAYGEEGREFQLSNSTLDFALMPLADDAGGFQLQLNNIHLNSAETPFDLSQLAVEGHLQGKHFRPGRVLIPKLELAPLNAWLAQQALLPQQAVQALTELSPTGSLSNIELVWEPGAPLKAFAARADAQGVGMHGYYGAPAIEGASGLLEADIEGGRLSLRSDDFALHFPKLYQQGWHFSAAQGVISWQLRNDGALISSELLHLNDDKVSAEGRFSIDIPYSREEQTELTLMIGMRDSDGSQAQRFTPAHEVGQGLYDWLGRAIKQGHVRQAGLVLHGGTRRLEPRRLPTVQLFFDIDDARMDYDPNWPEVSDAELFLFIHNGDLRADVRSGKVMNTQVESGWAYKPLHDDRLQLAFQLAGPASDVNTLLALEPLQERVGRGMEDWHLEGDLTTALRLSVPVVHHEGEPVPEPGVWVQSSLSNGGLGSEALRLELSQLSGDISFSMDKGLNSDNLRARAFDRDVTGRIETLNGITTVQIDGSAQMPEVQEWSGVDVLRLVSGELDYKALLLLCNGQPKCVNRFELTSSLAGVAVDLPAPFGLKAETERNLRVRIPLASSELDFDYGGLIGGAFDLSGGPLRGSLKLGEGQPVLPSDNGIFVDGALQQLELGDINELLDRLESTGTMAARGSVGDKTAASEGAGSAENPLRRVVLDIGRFDIGGFAVKDVRAQLTPADVGWLLQLSGPEAQGQIILPDDDQPVEVALEHLLISPPDPYLNPEQGEEAGLSASVKQQEVLPLGDLPEVDLSVLDLVYKDMPLGRWNLKLRPRGSEIELQDIRGDLDQLKVRGEISWHHGERDHTGMTLKLEGQDIGRQLELWGLDKTLDSQMLESDLQLEWQGTPWDINAASLDGSAQLLLKDGHLIESGNSANLLRVFGILNFNTLGRRLRLDFSDLVEKGVAFDRLAADYRFDKGLASSVTPLLMEGPSANLRASGSIDFNNETVDKDIDVVLPLTSNVPFAAVLLGAPQVAGAVFLIDKLIGDKLEQVTTLGYHLSGDWGDPKVELDTAPPPQKESVFP</sequence>
<dbReference type="PANTHER" id="PTHR38690:SF1">
    <property type="entry name" value="PROTEASE"/>
    <property type="match status" value="1"/>
</dbReference>
<proteinExistence type="predicted"/>
<protein>
    <submittedName>
        <fullName evidence="2">TIGR02099 family protein</fullName>
    </submittedName>
</protein>
<dbReference type="Pfam" id="PF13116">
    <property type="entry name" value="YhdP"/>
    <property type="match status" value="1"/>
</dbReference>